<feature type="compositionally biased region" description="Low complexity" evidence="2">
    <location>
        <begin position="519"/>
        <end position="532"/>
    </location>
</feature>
<evidence type="ECO:0000313" key="4">
    <source>
        <dbReference type="Proteomes" id="UP001470230"/>
    </source>
</evidence>
<feature type="region of interest" description="Disordered" evidence="2">
    <location>
        <begin position="499"/>
        <end position="532"/>
    </location>
</feature>
<organism evidence="3 4">
    <name type="scientific">Tritrichomonas musculus</name>
    <dbReference type="NCBI Taxonomy" id="1915356"/>
    <lineage>
        <taxon>Eukaryota</taxon>
        <taxon>Metamonada</taxon>
        <taxon>Parabasalia</taxon>
        <taxon>Tritrichomonadida</taxon>
        <taxon>Tritrichomonadidae</taxon>
        <taxon>Tritrichomonas</taxon>
    </lineage>
</organism>
<feature type="coiled-coil region" evidence="1">
    <location>
        <begin position="139"/>
        <end position="380"/>
    </location>
</feature>
<keyword evidence="4" id="KW-1185">Reference proteome</keyword>
<feature type="region of interest" description="Disordered" evidence="2">
    <location>
        <begin position="1"/>
        <end position="20"/>
    </location>
</feature>
<dbReference type="Proteomes" id="UP001470230">
    <property type="component" value="Unassembled WGS sequence"/>
</dbReference>
<reference evidence="3 4" key="1">
    <citation type="submission" date="2024-04" db="EMBL/GenBank/DDBJ databases">
        <title>Tritrichomonas musculus Genome.</title>
        <authorList>
            <person name="Alves-Ferreira E."/>
            <person name="Grigg M."/>
            <person name="Lorenzi H."/>
            <person name="Galac M."/>
        </authorList>
    </citation>
    <scope>NUCLEOTIDE SEQUENCE [LARGE SCALE GENOMIC DNA]</scope>
    <source>
        <strain evidence="3 4">EAF2021</strain>
    </source>
</reference>
<keyword evidence="1" id="KW-0175">Coiled coil</keyword>
<evidence type="ECO:0000256" key="2">
    <source>
        <dbReference type="SAM" id="MobiDB-lite"/>
    </source>
</evidence>
<feature type="compositionally biased region" description="Low complexity" evidence="2">
    <location>
        <begin position="1"/>
        <end position="14"/>
    </location>
</feature>
<dbReference type="EMBL" id="JAPFFF010000001">
    <property type="protein sequence ID" value="KAK8899577.1"/>
    <property type="molecule type" value="Genomic_DNA"/>
</dbReference>
<evidence type="ECO:0000313" key="3">
    <source>
        <dbReference type="EMBL" id="KAK8899577.1"/>
    </source>
</evidence>
<sequence>MSFSSQSSIYASSVSDKDDCSSVSDVQVSQLQAEILQQSKVIEQFIKKSSKNDDSASFSVLKSLFVLFKSELSVNLKLRTILVDERNKYSNLNDQINYFFHSLHKAGFNDFRDFESILNFIIGQDKYYHDVQKSVIKSIKKEKHKNKLLQSQISDLKKVGSLNVEFNDEKEKEITKLTEQISQLEKNNQFLNNTIQDKEKVIDSLKQEIEAKRKEIDEKIKEIDEKRNDNEKKSATIMNLQKEIQALKTSNQSKSNENANKYMLIQIHTLQKENEFLKNCQKEIQIQKEKEIMELNGQNIIDIENIKSECSQKCNEIIIEKEKAENQYKTEMEDMKRCNNQLKQQVTDLYQTNEKQKKETDQMKIQINEIENNSNELKQINSSLYLKLRKMKNKLKNFHKSCIEITKNHQIEINQIKEEYDSQLKSSISQVELGIKDKIEKSESENKQLRITIEEQKEELNSLRDLIKKLSFNLQQEEAENARMQASLQMKKFSSFWASTTPTNRKKDQTQKKGSTQHDYSSSPLSSDYSAT</sequence>
<gene>
    <name evidence="3" type="ORF">M9Y10_001893</name>
</gene>
<name>A0ABR2L8L8_9EUKA</name>
<evidence type="ECO:0000256" key="1">
    <source>
        <dbReference type="SAM" id="Coils"/>
    </source>
</evidence>
<accession>A0ABR2L8L8</accession>
<proteinExistence type="predicted"/>
<protein>
    <submittedName>
        <fullName evidence="3">Uncharacterized protein</fullName>
    </submittedName>
</protein>
<comment type="caution">
    <text evidence="3">The sequence shown here is derived from an EMBL/GenBank/DDBJ whole genome shotgun (WGS) entry which is preliminary data.</text>
</comment>
<feature type="coiled-coil region" evidence="1">
    <location>
        <begin position="439"/>
        <end position="487"/>
    </location>
</feature>